<evidence type="ECO:0000256" key="3">
    <source>
        <dbReference type="ARBA" id="ARBA00022989"/>
    </source>
</evidence>
<comment type="subcellular location">
    <subcellularLocation>
        <location evidence="1">Cell membrane</location>
        <topology evidence="1">Multi-pass membrane protein</topology>
    </subcellularLocation>
</comment>
<dbReference type="InterPro" id="IPR020846">
    <property type="entry name" value="MFS_dom"/>
</dbReference>
<dbReference type="AlphaFoldDB" id="A0A4Q7Y917"/>
<feature type="transmembrane region" description="Helical" evidence="5">
    <location>
        <begin position="398"/>
        <end position="417"/>
    </location>
</feature>
<dbReference type="PROSITE" id="PS50850">
    <property type="entry name" value="MFS"/>
    <property type="match status" value="1"/>
</dbReference>
<dbReference type="CDD" id="cd17355">
    <property type="entry name" value="MFS_YcxA_like"/>
    <property type="match status" value="1"/>
</dbReference>
<feature type="transmembrane region" description="Helical" evidence="5">
    <location>
        <begin position="175"/>
        <end position="197"/>
    </location>
</feature>
<proteinExistence type="predicted"/>
<dbReference type="EMBL" id="SHKV01000001">
    <property type="protein sequence ID" value="RZU32549.1"/>
    <property type="molecule type" value="Genomic_DNA"/>
</dbReference>
<dbReference type="OrthoDB" id="146345at2"/>
<feature type="transmembrane region" description="Helical" evidence="5">
    <location>
        <begin position="114"/>
        <end position="134"/>
    </location>
</feature>
<feature type="transmembrane region" description="Helical" evidence="5">
    <location>
        <begin position="306"/>
        <end position="326"/>
    </location>
</feature>
<dbReference type="PANTHER" id="PTHR11360">
    <property type="entry name" value="MONOCARBOXYLATE TRANSPORTER"/>
    <property type="match status" value="1"/>
</dbReference>
<evidence type="ECO:0000256" key="5">
    <source>
        <dbReference type="SAM" id="Phobius"/>
    </source>
</evidence>
<keyword evidence="4 5" id="KW-0472">Membrane</keyword>
<evidence type="ECO:0000313" key="7">
    <source>
        <dbReference type="EMBL" id="RZU32549.1"/>
    </source>
</evidence>
<feature type="transmembrane region" description="Helical" evidence="5">
    <location>
        <begin position="20"/>
        <end position="39"/>
    </location>
</feature>
<accession>A0A4Q7Y917</accession>
<name>A0A4Q7Y917_9ACTN</name>
<evidence type="ECO:0000259" key="6">
    <source>
        <dbReference type="PROSITE" id="PS50850"/>
    </source>
</evidence>
<feature type="transmembrane region" description="Helical" evidence="5">
    <location>
        <begin position="367"/>
        <end position="386"/>
    </location>
</feature>
<protein>
    <submittedName>
        <fullName evidence="7">Putative MFS family arabinose efflux permease</fullName>
    </submittedName>
</protein>
<feature type="transmembrane region" description="Helical" evidence="5">
    <location>
        <begin position="332"/>
        <end position="355"/>
    </location>
</feature>
<dbReference type="SUPFAM" id="SSF103473">
    <property type="entry name" value="MFS general substrate transporter"/>
    <property type="match status" value="1"/>
</dbReference>
<evidence type="ECO:0000256" key="2">
    <source>
        <dbReference type="ARBA" id="ARBA00022692"/>
    </source>
</evidence>
<evidence type="ECO:0000256" key="1">
    <source>
        <dbReference type="ARBA" id="ARBA00004651"/>
    </source>
</evidence>
<feature type="domain" description="Major facilitator superfamily (MFS) profile" evidence="6">
    <location>
        <begin position="21"/>
        <end position="422"/>
    </location>
</feature>
<organism evidence="7 8">
    <name type="scientific">Blastococcus saxobsidens</name>
    <dbReference type="NCBI Taxonomy" id="138336"/>
    <lineage>
        <taxon>Bacteria</taxon>
        <taxon>Bacillati</taxon>
        <taxon>Actinomycetota</taxon>
        <taxon>Actinomycetes</taxon>
        <taxon>Geodermatophilales</taxon>
        <taxon>Geodermatophilaceae</taxon>
        <taxon>Blastococcus</taxon>
    </lineage>
</organism>
<dbReference type="InterPro" id="IPR036259">
    <property type="entry name" value="MFS_trans_sf"/>
</dbReference>
<dbReference type="InterPro" id="IPR011701">
    <property type="entry name" value="MFS"/>
</dbReference>
<keyword evidence="3 5" id="KW-1133">Transmembrane helix</keyword>
<dbReference type="Pfam" id="PF07690">
    <property type="entry name" value="MFS_1"/>
    <property type="match status" value="1"/>
</dbReference>
<evidence type="ECO:0000313" key="8">
    <source>
        <dbReference type="Proteomes" id="UP000292507"/>
    </source>
</evidence>
<reference evidence="7 8" key="1">
    <citation type="submission" date="2019-02" db="EMBL/GenBank/DDBJ databases">
        <title>Sequencing the genomes of 1000 actinobacteria strains.</title>
        <authorList>
            <person name="Klenk H.-P."/>
        </authorList>
    </citation>
    <scope>NUCLEOTIDE SEQUENCE [LARGE SCALE GENOMIC DNA]</scope>
    <source>
        <strain evidence="7 8">DSM 44509</strain>
    </source>
</reference>
<feature type="transmembrane region" description="Helical" evidence="5">
    <location>
        <begin position="146"/>
        <end position="169"/>
    </location>
</feature>
<dbReference type="InterPro" id="IPR050327">
    <property type="entry name" value="Proton-linked_MCT"/>
</dbReference>
<dbReference type="GO" id="GO:0022857">
    <property type="term" value="F:transmembrane transporter activity"/>
    <property type="evidence" value="ECO:0007669"/>
    <property type="project" value="InterPro"/>
</dbReference>
<keyword evidence="2 5" id="KW-0812">Transmembrane</keyword>
<feature type="transmembrane region" description="Helical" evidence="5">
    <location>
        <begin position="240"/>
        <end position="259"/>
    </location>
</feature>
<dbReference type="Proteomes" id="UP000292507">
    <property type="component" value="Unassembled WGS sequence"/>
</dbReference>
<feature type="transmembrane region" description="Helical" evidence="5">
    <location>
        <begin position="279"/>
        <end position="299"/>
    </location>
</feature>
<dbReference type="GO" id="GO:0005886">
    <property type="term" value="C:plasma membrane"/>
    <property type="evidence" value="ECO:0007669"/>
    <property type="project" value="UniProtKB-SubCell"/>
</dbReference>
<comment type="caution">
    <text evidence="7">The sequence shown here is derived from an EMBL/GenBank/DDBJ whole genome shotgun (WGS) entry which is preliminary data.</text>
</comment>
<evidence type="ECO:0000256" key="4">
    <source>
        <dbReference type="ARBA" id="ARBA00023136"/>
    </source>
</evidence>
<dbReference type="PANTHER" id="PTHR11360:SF284">
    <property type="entry name" value="EG:103B4.3 PROTEIN-RELATED"/>
    <property type="match status" value="1"/>
</dbReference>
<feature type="transmembrane region" description="Helical" evidence="5">
    <location>
        <begin position="88"/>
        <end position="108"/>
    </location>
</feature>
<feature type="transmembrane region" description="Helical" evidence="5">
    <location>
        <begin position="51"/>
        <end position="76"/>
    </location>
</feature>
<gene>
    <name evidence="7" type="ORF">BKA19_2244</name>
</gene>
<sequence length="443" mass="46298">MLCAVTASAPPRTYRIHPAWWVAGVTFLALVGAAAFRAVPGVLIDPLREEFGWSVTTISAAVAVNMALYGLTAPFAAALMERFGIRRVVIGALLLTAAGSGLTVFMTASWQLVLLWGVVVGLGTGSMALALVATVTGRWFVARRGLVSGVLTAGGATGQLVFLPLVAWADQTWGWRSASLGTTVAALAVVPLVAWLLRDRPRDLGVTPYGGTPADDVDPVRTGAARTALRGLAQGARRRPFWLLAGGFFICGMSTNGLVQPHFIPAAHDHGMPVTTAAGLLAVVGIFDIAGTVLSGWLTDRVDPRVLLLAYYGLRGFSLFLLPPLFGPELHVSMVAFIVFYGLDWVATVPPTLALCREHFGVRAPVVFGWVFAAHQLGSAVAAFGGGVIRDVTGSYDLAWFLAGGLCLGAAAMSVAIRRNLPPAAGEALPTDRQAAAAAQAHG</sequence>
<keyword evidence="8" id="KW-1185">Reference proteome</keyword>
<dbReference type="Gene3D" id="1.20.1250.20">
    <property type="entry name" value="MFS general substrate transporter like domains"/>
    <property type="match status" value="2"/>
</dbReference>